<dbReference type="eggNOG" id="ENOG502S1PU">
    <property type="taxonomic scope" value="Eukaryota"/>
</dbReference>
<organism evidence="10">
    <name type="scientific">Chlorella variabilis</name>
    <name type="common">Green alga</name>
    <dbReference type="NCBI Taxonomy" id="554065"/>
    <lineage>
        <taxon>Eukaryota</taxon>
        <taxon>Viridiplantae</taxon>
        <taxon>Chlorophyta</taxon>
        <taxon>core chlorophytes</taxon>
        <taxon>Trebouxiophyceae</taxon>
        <taxon>Chlorellales</taxon>
        <taxon>Chlorellaceae</taxon>
        <taxon>Chlorella clade</taxon>
        <taxon>Chlorella</taxon>
    </lineage>
</organism>
<evidence type="ECO:0000259" key="8">
    <source>
        <dbReference type="PROSITE" id="PS50865"/>
    </source>
</evidence>
<evidence type="ECO:0000256" key="1">
    <source>
        <dbReference type="ARBA" id="ARBA00022723"/>
    </source>
</evidence>
<dbReference type="InterPro" id="IPR011990">
    <property type="entry name" value="TPR-like_helical_dom_sf"/>
</dbReference>
<dbReference type="Pfam" id="PF01753">
    <property type="entry name" value="zf-MYND"/>
    <property type="match status" value="1"/>
</dbReference>
<keyword evidence="5" id="KW-0862">Zinc</keyword>
<dbReference type="SUPFAM" id="SSF144232">
    <property type="entry name" value="HIT/MYND zinc finger-like"/>
    <property type="match status" value="1"/>
</dbReference>
<keyword evidence="4" id="KW-0802">TPR repeat</keyword>
<dbReference type="InterPro" id="IPR002893">
    <property type="entry name" value="Znf_MYND"/>
</dbReference>
<evidence type="ECO:0000313" key="10">
    <source>
        <dbReference type="Proteomes" id="UP000008141"/>
    </source>
</evidence>
<dbReference type="OMA" id="KTCQRQD"/>
<name>E1ZJQ9_CHLVA</name>
<dbReference type="Pfam" id="PF13424">
    <property type="entry name" value="TPR_12"/>
    <property type="match status" value="1"/>
</dbReference>
<dbReference type="OrthoDB" id="550206at2759"/>
<dbReference type="AlphaFoldDB" id="E1ZJQ9"/>
<keyword evidence="10" id="KW-1185">Reference proteome</keyword>
<dbReference type="Proteomes" id="UP000008141">
    <property type="component" value="Unassembled WGS sequence"/>
</dbReference>
<reference evidence="9 10" key="1">
    <citation type="journal article" date="2010" name="Plant Cell">
        <title>The Chlorella variabilis NC64A genome reveals adaptation to photosymbiosis, coevolution with viruses, and cryptic sex.</title>
        <authorList>
            <person name="Blanc G."/>
            <person name="Duncan G."/>
            <person name="Agarkova I."/>
            <person name="Borodovsky M."/>
            <person name="Gurnon J."/>
            <person name="Kuo A."/>
            <person name="Lindquist E."/>
            <person name="Lucas S."/>
            <person name="Pangilinan J."/>
            <person name="Polle J."/>
            <person name="Salamov A."/>
            <person name="Terry A."/>
            <person name="Yamada T."/>
            <person name="Dunigan D.D."/>
            <person name="Grigoriev I.V."/>
            <person name="Claverie J.M."/>
            <person name="Van Etten J.L."/>
        </authorList>
    </citation>
    <scope>NUCLEOTIDE SEQUENCE [LARGE SCALE GENOMIC DNA]</scope>
    <source>
        <strain evidence="9 10">NC64A</strain>
    </source>
</reference>
<evidence type="ECO:0000256" key="4">
    <source>
        <dbReference type="ARBA" id="ARBA00022803"/>
    </source>
</evidence>
<dbReference type="Gene3D" id="1.25.40.10">
    <property type="entry name" value="Tetratricopeptide repeat domain"/>
    <property type="match status" value="1"/>
</dbReference>
<evidence type="ECO:0000256" key="7">
    <source>
        <dbReference type="SAM" id="MobiDB-lite"/>
    </source>
</evidence>
<gene>
    <name evidence="9" type="ORF">CHLNCDRAFT_136093</name>
</gene>
<dbReference type="STRING" id="554065.E1ZJQ9"/>
<dbReference type="SUPFAM" id="SSF48452">
    <property type="entry name" value="TPR-like"/>
    <property type="match status" value="1"/>
</dbReference>
<protein>
    <recommendedName>
        <fullName evidence="8">MYND-type domain-containing protein</fullName>
    </recommendedName>
</protein>
<evidence type="ECO:0000313" key="9">
    <source>
        <dbReference type="EMBL" id="EFN53907.1"/>
    </source>
</evidence>
<dbReference type="Gene3D" id="6.10.140.2220">
    <property type="match status" value="1"/>
</dbReference>
<keyword evidence="2" id="KW-0677">Repeat</keyword>
<dbReference type="PROSITE" id="PS50865">
    <property type="entry name" value="ZF_MYND_2"/>
    <property type="match status" value="1"/>
</dbReference>
<evidence type="ECO:0000256" key="5">
    <source>
        <dbReference type="ARBA" id="ARBA00022833"/>
    </source>
</evidence>
<dbReference type="InParanoid" id="E1ZJQ9"/>
<dbReference type="PANTHER" id="PTHR45641:SF19">
    <property type="entry name" value="NEPHROCYSTIN-3"/>
    <property type="match status" value="1"/>
</dbReference>
<accession>E1ZJQ9</accession>
<evidence type="ECO:0000256" key="6">
    <source>
        <dbReference type="PROSITE-ProRule" id="PRU00134"/>
    </source>
</evidence>
<dbReference type="PANTHER" id="PTHR45641">
    <property type="entry name" value="TETRATRICOPEPTIDE REPEAT PROTEIN (AFU_ORTHOLOGUE AFUA_6G03870)"/>
    <property type="match status" value="1"/>
</dbReference>
<feature type="domain" description="MYND-type" evidence="8">
    <location>
        <begin position="136"/>
        <end position="176"/>
    </location>
</feature>
<dbReference type="EMBL" id="GL433849">
    <property type="protein sequence ID" value="EFN53907.1"/>
    <property type="molecule type" value="Genomic_DNA"/>
</dbReference>
<dbReference type="GeneID" id="17353530"/>
<dbReference type="KEGG" id="cvr:CHLNCDRAFT_136093"/>
<evidence type="ECO:0000256" key="3">
    <source>
        <dbReference type="ARBA" id="ARBA00022771"/>
    </source>
</evidence>
<feature type="region of interest" description="Disordered" evidence="7">
    <location>
        <begin position="1"/>
        <end position="34"/>
    </location>
</feature>
<dbReference type="GO" id="GO:0008270">
    <property type="term" value="F:zinc ion binding"/>
    <property type="evidence" value="ECO:0007669"/>
    <property type="project" value="UniProtKB-KW"/>
</dbReference>
<sequence>MERDERTLGPRHPATAMSKHNYAEALSDSNPQEAERLHREVLAVKLATLGASSVSTGTTYNSLGRLLKQRGALEEAETMLRAALQIREARPAESHDAAITRDELGCVLQAAGRTAEAREMRLRRGRDSLICSNPPCSKSARQAGAPLKACARCGAVWYCGRDCQHADWAASHKRVCTAQAGAD</sequence>
<keyword evidence="1" id="KW-0479">Metal-binding</keyword>
<proteinExistence type="predicted"/>
<evidence type="ECO:0000256" key="2">
    <source>
        <dbReference type="ARBA" id="ARBA00022737"/>
    </source>
</evidence>
<keyword evidence="3 6" id="KW-0863">Zinc-finger</keyword>
<dbReference type="RefSeq" id="XP_005846009.1">
    <property type="nucleotide sequence ID" value="XM_005845947.1"/>
</dbReference>